<evidence type="ECO:0000313" key="2">
    <source>
        <dbReference type="Proteomes" id="UP000886595"/>
    </source>
</evidence>
<sequence>MRISKREEDNLHRKSLQIAVHRMGLSGEHETWNEFLKFYDADLFFDPDSRPDPALIQFITSINKKDDSRKLALFLNPSRPLVCDYSCKYPN</sequence>
<dbReference type="EMBL" id="JAAMPC010000007">
    <property type="protein sequence ID" value="KAG2305209.1"/>
    <property type="molecule type" value="Genomic_DNA"/>
</dbReference>
<dbReference type="Proteomes" id="UP000886595">
    <property type="component" value="Unassembled WGS sequence"/>
</dbReference>
<name>A0A8X7SDN6_BRACI</name>
<reference evidence="1 2" key="1">
    <citation type="submission" date="2020-02" db="EMBL/GenBank/DDBJ databases">
        <authorList>
            <person name="Ma Q."/>
            <person name="Huang Y."/>
            <person name="Song X."/>
            <person name="Pei D."/>
        </authorList>
    </citation>
    <scope>NUCLEOTIDE SEQUENCE [LARGE SCALE GENOMIC DNA]</scope>
    <source>
        <strain evidence="1">Sxm20200214</strain>
        <tissue evidence="1">Leaf</tissue>
    </source>
</reference>
<protein>
    <submittedName>
        <fullName evidence="1">Uncharacterized protein</fullName>
    </submittedName>
</protein>
<organism evidence="1 2">
    <name type="scientific">Brassica carinata</name>
    <name type="common">Ethiopian mustard</name>
    <name type="synonym">Abyssinian cabbage</name>
    <dbReference type="NCBI Taxonomy" id="52824"/>
    <lineage>
        <taxon>Eukaryota</taxon>
        <taxon>Viridiplantae</taxon>
        <taxon>Streptophyta</taxon>
        <taxon>Embryophyta</taxon>
        <taxon>Tracheophyta</taxon>
        <taxon>Spermatophyta</taxon>
        <taxon>Magnoliopsida</taxon>
        <taxon>eudicotyledons</taxon>
        <taxon>Gunneridae</taxon>
        <taxon>Pentapetalae</taxon>
        <taxon>rosids</taxon>
        <taxon>malvids</taxon>
        <taxon>Brassicales</taxon>
        <taxon>Brassicaceae</taxon>
        <taxon>Brassiceae</taxon>
        <taxon>Brassica</taxon>
    </lineage>
</organism>
<accession>A0A8X7SDN6</accession>
<comment type="caution">
    <text evidence="1">The sequence shown here is derived from an EMBL/GenBank/DDBJ whole genome shotgun (WGS) entry which is preliminary data.</text>
</comment>
<dbReference type="OrthoDB" id="10429401at2759"/>
<gene>
    <name evidence="1" type="ORF">Bca52824_033860</name>
</gene>
<proteinExistence type="predicted"/>
<evidence type="ECO:0000313" key="1">
    <source>
        <dbReference type="EMBL" id="KAG2305209.1"/>
    </source>
</evidence>
<dbReference type="AlphaFoldDB" id="A0A8X7SDN6"/>
<keyword evidence="2" id="KW-1185">Reference proteome</keyword>